<accession>A0A7J9FKR3</accession>
<gene>
    <name evidence="1" type="ORF">Gotri_027196</name>
</gene>
<sequence length="51" mass="6064">MRPLEFGPRGCNKKNMIVLRRDTCQNIKVDKYLFQALTQYWNPAYSCFTFG</sequence>
<comment type="caution">
    <text evidence="1">The sequence shown here is derived from an EMBL/GenBank/DDBJ whole genome shotgun (WGS) entry which is preliminary data.</text>
</comment>
<protein>
    <submittedName>
        <fullName evidence="1">Uncharacterized protein</fullName>
    </submittedName>
</protein>
<reference evidence="1 2" key="1">
    <citation type="journal article" date="2019" name="Genome Biol. Evol.">
        <title>Insights into the evolution of the New World diploid cottons (Gossypium, subgenus Houzingenia) based on genome sequencing.</title>
        <authorList>
            <person name="Grover C.E."/>
            <person name="Arick M.A. 2nd"/>
            <person name="Thrash A."/>
            <person name="Conover J.L."/>
            <person name="Sanders W.S."/>
            <person name="Peterson D.G."/>
            <person name="Frelichowski J.E."/>
            <person name="Scheffler J.A."/>
            <person name="Scheffler B.E."/>
            <person name="Wendel J.F."/>
        </authorList>
    </citation>
    <scope>NUCLEOTIDE SEQUENCE [LARGE SCALE GENOMIC DNA]</scope>
    <source>
        <strain evidence="1">8</strain>
        <tissue evidence="1">Leaf</tissue>
    </source>
</reference>
<name>A0A7J9FKR3_9ROSI</name>
<proteinExistence type="predicted"/>
<dbReference type="Proteomes" id="UP000593568">
    <property type="component" value="Unassembled WGS sequence"/>
</dbReference>
<organism evidence="1 2">
    <name type="scientific">Gossypium trilobum</name>
    <dbReference type="NCBI Taxonomy" id="34281"/>
    <lineage>
        <taxon>Eukaryota</taxon>
        <taxon>Viridiplantae</taxon>
        <taxon>Streptophyta</taxon>
        <taxon>Embryophyta</taxon>
        <taxon>Tracheophyta</taxon>
        <taxon>Spermatophyta</taxon>
        <taxon>Magnoliopsida</taxon>
        <taxon>eudicotyledons</taxon>
        <taxon>Gunneridae</taxon>
        <taxon>Pentapetalae</taxon>
        <taxon>rosids</taxon>
        <taxon>malvids</taxon>
        <taxon>Malvales</taxon>
        <taxon>Malvaceae</taxon>
        <taxon>Malvoideae</taxon>
        <taxon>Gossypium</taxon>
    </lineage>
</organism>
<evidence type="ECO:0000313" key="1">
    <source>
        <dbReference type="EMBL" id="MBA0785883.1"/>
    </source>
</evidence>
<dbReference type="EMBL" id="JABEZW010220542">
    <property type="protein sequence ID" value="MBA0785883.1"/>
    <property type="molecule type" value="Genomic_DNA"/>
</dbReference>
<evidence type="ECO:0000313" key="2">
    <source>
        <dbReference type="Proteomes" id="UP000593568"/>
    </source>
</evidence>
<dbReference type="AlphaFoldDB" id="A0A7J9FKR3"/>
<keyword evidence="2" id="KW-1185">Reference proteome</keyword>